<organism evidence="2 3">
    <name type="scientific">Lysinibacillus pinottii</name>
    <dbReference type="NCBI Taxonomy" id="2973932"/>
    <lineage>
        <taxon>Bacteria</taxon>
        <taxon>Bacillati</taxon>
        <taxon>Bacillota</taxon>
        <taxon>Bacilli</taxon>
        <taxon>Bacillales</taxon>
        <taxon>Bacillaceae</taxon>
        <taxon>Lysinibacillus</taxon>
    </lineage>
</organism>
<keyword evidence="1" id="KW-1133">Transmembrane helix</keyword>
<protein>
    <recommendedName>
        <fullName evidence="4">DUF2334 domain-containing protein</fullName>
    </recommendedName>
</protein>
<gene>
    <name evidence="2" type="ORF">NXZ79_15390</name>
</gene>
<evidence type="ECO:0000313" key="2">
    <source>
        <dbReference type="EMBL" id="MCS1397414.1"/>
    </source>
</evidence>
<evidence type="ECO:0000256" key="1">
    <source>
        <dbReference type="SAM" id="Phobius"/>
    </source>
</evidence>
<reference evidence="2 3" key="1">
    <citation type="submission" date="2022-08" db="EMBL/GenBank/DDBJ databases">
        <title>Lysinibacillus sequencing.</title>
        <authorList>
            <person name="Dunlap C."/>
        </authorList>
    </citation>
    <scope>NUCLEOTIDE SEQUENCE [LARGE SCALE GENOMIC DNA]</scope>
    <source>
        <strain evidence="2 3">PB211</strain>
    </source>
</reference>
<comment type="caution">
    <text evidence="2">The sequence shown here is derived from an EMBL/GenBank/DDBJ whole genome shotgun (WGS) entry which is preliminary data.</text>
</comment>
<keyword evidence="3" id="KW-1185">Reference proteome</keyword>
<dbReference type="EMBL" id="JANTOO010000014">
    <property type="protein sequence ID" value="MCS1397414.1"/>
    <property type="molecule type" value="Genomic_DNA"/>
</dbReference>
<accession>A0ABT2DRP9</accession>
<evidence type="ECO:0000313" key="3">
    <source>
        <dbReference type="Proteomes" id="UP001525021"/>
    </source>
</evidence>
<keyword evidence="1" id="KW-0472">Membrane</keyword>
<sequence length="480" mass="55180">MRSKYNLWFAIGMLCFYTFISSETVFAVQDDKDIALIFVTSTQQPNLDVMALQEMLQVYTSVDVLAIEEIDEQMLQRYKRLVILNAYPTAIPGKALAAVNRFQGSAILIGENALQFSPFAKWQQGQIVELRTIGGESLDNPVKWKSVLPSADFEVMNRASSMNESYPFIVKKNNWAYIGDFVNRGTLQYQWPSVMGDLLQLPKPQSHPAFIVLSDINMKTDVKKLEKVVKEFTRNSVPIALEVTPILLDKFEKNIYYLHDNKKLLSYLQKLQIEGYPFILSSSTSPEKSLEYLALRKIYPAISREESSLFKGSIEEEGQSFYIKQMDNRTIYPMTVGTISDTDINPLYTVKQKIDYLLQVPSSIIGIQYPAYVNASYVQELVDVLKGHPQLELMNFRQTNQQVKSENVTIVQHKDGEQTIDLTFSKTELLKIVFDERPFELILWVLVLIVSLFVTLFFISTLRLRITLRKRLFEERKTTG</sequence>
<name>A0ABT2DRP9_9BACI</name>
<evidence type="ECO:0008006" key="4">
    <source>
        <dbReference type="Google" id="ProtNLM"/>
    </source>
</evidence>
<proteinExistence type="predicted"/>
<dbReference type="Proteomes" id="UP001525021">
    <property type="component" value="Unassembled WGS sequence"/>
</dbReference>
<keyword evidence="1" id="KW-0812">Transmembrane</keyword>
<feature type="transmembrane region" description="Helical" evidence="1">
    <location>
        <begin position="441"/>
        <end position="462"/>
    </location>
</feature>
<dbReference type="RefSeq" id="WP_012295206.1">
    <property type="nucleotide sequence ID" value="NZ_JANTOO010000014.1"/>
</dbReference>